<dbReference type="PANTHER" id="PTHR40094:SF1">
    <property type="entry name" value="UBIQUITIN DOMAIN-CONTAINING PROTEIN"/>
    <property type="match status" value="1"/>
</dbReference>
<feature type="domain" description="Bacterial alpha-2-macroglobulin MG10" evidence="1">
    <location>
        <begin position="14"/>
        <end position="138"/>
    </location>
</feature>
<dbReference type="GO" id="GO:0004866">
    <property type="term" value="F:endopeptidase inhibitor activity"/>
    <property type="evidence" value="ECO:0007669"/>
    <property type="project" value="TreeGrafter"/>
</dbReference>
<accession>A0A849BFW0</accession>
<dbReference type="Pfam" id="PF17973">
    <property type="entry name" value="bMG10"/>
    <property type="match status" value="1"/>
</dbReference>
<dbReference type="Proteomes" id="UP000542973">
    <property type="component" value="Unassembled WGS sequence"/>
</dbReference>
<reference evidence="2 3" key="1">
    <citation type="submission" date="2020-05" db="EMBL/GenBank/DDBJ databases">
        <title>MicrobeNet Type strains.</title>
        <authorList>
            <person name="Nicholson A.C."/>
        </authorList>
    </citation>
    <scope>NUCLEOTIDE SEQUENCE [LARGE SCALE GENOMIC DNA]</scope>
    <source>
        <strain evidence="2 3">ATCC 700815</strain>
    </source>
</reference>
<organism evidence="2 3">
    <name type="scientific">Cupriavidus gilardii</name>
    <dbReference type="NCBI Taxonomy" id="82541"/>
    <lineage>
        <taxon>Bacteria</taxon>
        <taxon>Pseudomonadati</taxon>
        <taxon>Pseudomonadota</taxon>
        <taxon>Betaproteobacteria</taxon>
        <taxon>Burkholderiales</taxon>
        <taxon>Burkholderiaceae</taxon>
        <taxon>Cupriavidus</taxon>
    </lineage>
</organism>
<dbReference type="InterPro" id="IPR051802">
    <property type="entry name" value="YfhM-like"/>
</dbReference>
<comment type="caution">
    <text evidence="2">The sequence shown here is derived from an EMBL/GenBank/DDBJ whole genome shotgun (WGS) entry which is preliminary data.</text>
</comment>
<dbReference type="AlphaFoldDB" id="A0A849BFW0"/>
<name>A0A849BFW0_9BURK</name>
<gene>
    <name evidence="2" type="ORF">HLB16_26290</name>
</gene>
<dbReference type="InterPro" id="IPR041246">
    <property type="entry name" value="Bact_MG10"/>
</dbReference>
<protein>
    <recommendedName>
        <fullName evidence="1">Bacterial alpha-2-macroglobulin MG10 domain-containing protein</fullName>
    </recommendedName>
</protein>
<evidence type="ECO:0000313" key="2">
    <source>
        <dbReference type="EMBL" id="NNH14352.1"/>
    </source>
</evidence>
<feature type="non-terminal residue" evidence="2">
    <location>
        <position position="1"/>
    </location>
</feature>
<dbReference type="PANTHER" id="PTHR40094">
    <property type="entry name" value="ALPHA-2-MACROGLOBULIN HOMOLOG"/>
    <property type="match status" value="1"/>
</dbReference>
<sequence>ALAAVPLAEPIAAGYRIRRSVSAVEQATPGRWSRGDVYRVKLEIDAQADMTWVVVSDPVPAGATILGSGLGRDSQIATRGERRTGAWPAFSERTPQAYREYYAHLPKGTATIEYTVRLNNAGEFALPPTRVEAMYAPEVFGAAPNARLSVGPRS</sequence>
<proteinExistence type="predicted"/>
<evidence type="ECO:0000259" key="1">
    <source>
        <dbReference type="Pfam" id="PF17973"/>
    </source>
</evidence>
<dbReference type="RefSeq" id="WP_170266033.1">
    <property type="nucleotide sequence ID" value="NZ_JABEMD010000102.1"/>
</dbReference>
<evidence type="ECO:0000313" key="3">
    <source>
        <dbReference type="Proteomes" id="UP000542973"/>
    </source>
</evidence>
<dbReference type="EMBL" id="JABEMD010000102">
    <property type="protein sequence ID" value="NNH14352.1"/>
    <property type="molecule type" value="Genomic_DNA"/>
</dbReference>